<proteinExistence type="predicted"/>
<reference evidence="1" key="1">
    <citation type="submission" date="2020-03" db="EMBL/GenBank/DDBJ databases">
        <title>The deep terrestrial virosphere.</title>
        <authorList>
            <person name="Holmfeldt K."/>
            <person name="Nilsson E."/>
            <person name="Simone D."/>
            <person name="Lopez-Fernandez M."/>
            <person name="Wu X."/>
            <person name="de Brujin I."/>
            <person name="Lundin D."/>
            <person name="Andersson A."/>
            <person name="Bertilsson S."/>
            <person name="Dopson M."/>
        </authorList>
    </citation>
    <scope>NUCLEOTIDE SEQUENCE</scope>
    <source>
        <strain evidence="1">TM448A00186</strain>
        <strain evidence="2">TM448B02294</strain>
    </source>
</reference>
<sequence>MSRKVSNLTLSSELCINCNEKLKQNLVDKKGRRATLCYKCWCEKNDKNYRARKDNRFNKSRRIDKIANM</sequence>
<dbReference type="EMBL" id="MT143986">
    <property type="protein sequence ID" value="QJA45097.1"/>
    <property type="molecule type" value="Genomic_DNA"/>
</dbReference>
<protein>
    <submittedName>
        <fullName evidence="1">Uncharacterized protein</fullName>
    </submittedName>
</protein>
<organism evidence="1">
    <name type="scientific">viral metagenome</name>
    <dbReference type="NCBI Taxonomy" id="1070528"/>
    <lineage>
        <taxon>unclassified sequences</taxon>
        <taxon>metagenomes</taxon>
        <taxon>organismal metagenomes</taxon>
    </lineage>
</organism>
<gene>
    <name evidence="1" type="ORF">TM448A00186_0009</name>
    <name evidence="2" type="ORF">TM448B02294_0012</name>
</gene>
<name>A0A6H1ZCI6_9ZZZZ</name>
<dbReference type="EMBL" id="MT144899">
    <property type="protein sequence ID" value="QJI01119.1"/>
    <property type="molecule type" value="Genomic_DNA"/>
</dbReference>
<accession>A0A6H1ZCI6</accession>
<evidence type="ECO:0000313" key="1">
    <source>
        <dbReference type="EMBL" id="QJA45097.1"/>
    </source>
</evidence>
<dbReference type="AlphaFoldDB" id="A0A6H1ZCI6"/>
<evidence type="ECO:0000313" key="2">
    <source>
        <dbReference type="EMBL" id="QJI01119.1"/>
    </source>
</evidence>